<gene>
    <name evidence="2" type="ORF">GCM10008933_00060</name>
</gene>
<organism evidence="2 3">
    <name type="scientific">Paenibacillus motobuensis</name>
    <dbReference type="NCBI Taxonomy" id="295324"/>
    <lineage>
        <taxon>Bacteria</taxon>
        <taxon>Bacillati</taxon>
        <taxon>Bacillota</taxon>
        <taxon>Bacilli</taxon>
        <taxon>Bacillales</taxon>
        <taxon>Paenibacillaceae</taxon>
        <taxon>Paenibacillus</taxon>
    </lineage>
</organism>
<proteinExistence type="predicted"/>
<dbReference type="SUPFAM" id="SSF47413">
    <property type="entry name" value="lambda repressor-like DNA-binding domains"/>
    <property type="match status" value="1"/>
</dbReference>
<dbReference type="RefSeq" id="WP_343855714.1">
    <property type="nucleotide sequence ID" value="NZ_BAAACX010000001.1"/>
</dbReference>
<accession>A0ABN0XUH9</accession>
<dbReference type="InterPro" id="IPR001387">
    <property type="entry name" value="Cro/C1-type_HTH"/>
</dbReference>
<name>A0ABN0XUH9_9BACL</name>
<keyword evidence="3" id="KW-1185">Reference proteome</keyword>
<sequence>MKLRSNLKALADERNVTIREISRAIDYRFETVRLMYNDELERYPRDLLMRLCTYFNCGPGELFTVE</sequence>
<dbReference type="Proteomes" id="UP001500340">
    <property type="component" value="Unassembled WGS sequence"/>
</dbReference>
<feature type="domain" description="HTH cro/C1-type" evidence="1">
    <location>
        <begin position="6"/>
        <end position="65"/>
    </location>
</feature>
<dbReference type="EMBL" id="BAAACX010000001">
    <property type="protein sequence ID" value="GAA0373085.1"/>
    <property type="molecule type" value="Genomic_DNA"/>
</dbReference>
<protein>
    <submittedName>
        <fullName evidence="2">Helix-turn-helix transcriptional regulator</fullName>
    </submittedName>
</protein>
<evidence type="ECO:0000313" key="2">
    <source>
        <dbReference type="EMBL" id="GAA0373085.1"/>
    </source>
</evidence>
<dbReference type="Pfam" id="PF13443">
    <property type="entry name" value="HTH_26"/>
    <property type="match status" value="1"/>
</dbReference>
<evidence type="ECO:0000313" key="3">
    <source>
        <dbReference type="Proteomes" id="UP001500340"/>
    </source>
</evidence>
<dbReference type="InterPro" id="IPR010982">
    <property type="entry name" value="Lambda_DNA-bd_dom_sf"/>
</dbReference>
<evidence type="ECO:0000259" key="1">
    <source>
        <dbReference type="Pfam" id="PF13443"/>
    </source>
</evidence>
<reference evidence="2 3" key="1">
    <citation type="journal article" date="2019" name="Int. J. Syst. Evol. Microbiol.">
        <title>The Global Catalogue of Microorganisms (GCM) 10K type strain sequencing project: providing services to taxonomists for standard genome sequencing and annotation.</title>
        <authorList>
            <consortium name="The Broad Institute Genomics Platform"/>
            <consortium name="The Broad Institute Genome Sequencing Center for Infectious Disease"/>
            <person name="Wu L."/>
            <person name="Ma J."/>
        </authorList>
    </citation>
    <scope>NUCLEOTIDE SEQUENCE [LARGE SCALE GENOMIC DNA]</scope>
    <source>
        <strain evidence="2 3">JCM 12774</strain>
    </source>
</reference>
<comment type="caution">
    <text evidence="2">The sequence shown here is derived from an EMBL/GenBank/DDBJ whole genome shotgun (WGS) entry which is preliminary data.</text>
</comment>